<dbReference type="EMBL" id="BLXO01000008">
    <property type="protein sequence ID" value="GFN47292.1"/>
    <property type="molecule type" value="Genomic_DNA"/>
</dbReference>
<dbReference type="Proteomes" id="UP000504714">
    <property type="component" value="Unassembled WGS sequence"/>
</dbReference>
<comment type="caution">
    <text evidence="1">The sequence shown here is derived from an EMBL/GenBank/DDBJ whole genome shotgun (WGS) entry which is preliminary data.</text>
</comment>
<organism evidence="1 2">
    <name type="scientific">Candidatus Regiella insecticola</name>
    <dbReference type="NCBI Taxonomy" id="138073"/>
    <lineage>
        <taxon>Bacteria</taxon>
        <taxon>Pseudomonadati</taxon>
        <taxon>Pseudomonadota</taxon>
        <taxon>Gammaproteobacteria</taxon>
        <taxon>Enterobacterales</taxon>
        <taxon>Enterobacteriaceae</taxon>
        <taxon>aphid secondary symbionts</taxon>
        <taxon>Candidatus Regiella</taxon>
    </lineage>
</organism>
<dbReference type="AlphaFoldDB" id="A0A6L2ZRU6"/>
<sequence length="47" mass="5921">MSNRQSRARNRELRYKILDKKRNENKKLFYKIINWIKKKKAKKPLFV</sequence>
<evidence type="ECO:0000313" key="1">
    <source>
        <dbReference type="EMBL" id="GFN47292.1"/>
    </source>
</evidence>
<evidence type="ECO:0000313" key="2">
    <source>
        <dbReference type="Proteomes" id="UP000504714"/>
    </source>
</evidence>
<accession>A0A6L2ZRU6</accession>
<name>A0A6L2ZRU6_9ENTR</name>
<protein>
    <submittedName>
        <fullName evidence="1">Uncharacterized protein</fullName>
    </submittedName>
</protein>
<reference evidence="1 2" key="1">
    <citation type="submission" date="2020-06" db="EMBL/GenBank/DDBJ databases">
        <title>The genome sequence of Candidatus Regiella insecticola strain Tut.</title>
        <authorList>
            <person name="Nikoh N."/>
            <person name="Tsuchida T."/>
            <person name="Koga R."/>
            <person name="Oshima K."/>
            <person name="Hattori M."/>
            <person name="Fukatsu T."/>
        </authorList>
    </citation>
    <scope>NUCLEOTIDE SEQUENCE [LARGE SCALE GENOMIC DNA]</scope>
    <source>
        <strain evidence="1 2">Tut</strain>
    </source>
</reference>
<proteinExistence type="predicted"/>
<gene>
    <name evidence="1" type="ORF">RINTU1_33010</name>
</gene>